<sequence>MDRLKASEKISVLFSFWAESGSQRKLIDLLRMVLWHLLQEVQGPVFHELSTSIVKGLPLKTGSLTASISVALKAIKSEVYCIIDRVDEQSMTGHDLAKDV</sequence>
<proteinExistence type="predicted"/>
<dbReference type="Proteomes" id="UP001465668">
    <property type="component" value="Unassembled WGS sequence"/>
</dbReference>
<keyword evidence="2" id="KW-1185">Reference proteome</keyword>
<accession>A0ABR2YAF0</accession>
<evidence type="ECO:0000313" key="2">
    <source>
        <dbReference type="Proteomes" id="UP001465668"/>
    </source>
</evidence>
<protein>
    <submittedName>
        <fullName evidence="1">Uncharacterized protein</fullName>
    </submittedName>
</protein>
<reference evidence="1 2" key="1">
    <citation type="submission" date="2024-02" db="EMBL/GenBank/DDBJ databases">
        <title>First draft genome assembly of two strains of Seiridium cardinale.</title>
        <authorList>
            <person name="Emiliani G."/>
            <person name="Scali E."/>
        </authorList>
    </citation>
    <scope>NUCLEOTIDE SEQUENCE [LARGE SCALE GENOMIC DNA]</scope>
    <source>
        <strain evidence="1 2">BM-138-000479</strain>
    </source>
</reference>
<evidence type="ECO:0000313" key="1">
    <source>
        <dbReference type="EMBL" id="KAK9783950.1"/>
    </source>
</evidence>
<name>A0ABR2YAF0_9PEZI</name>
<comment type="caution">
    <text evidence="1">The sequence shown here is derived from an EMBL/GenBank/DDBJ whole genome shotgun (WGS) entry which is preliminary data.</text>
</comment>
<gene>
    <name evidence="1" type="ORF">SCAR479_00509</name>
</gene>
<dbReference type="EMBL" id="JARVKM010000001">
    <property type="protein sequence ID" value="KAK9783950.1"/>
    <property type="molecule type" value="Genomic_DNA"/>
</dbReference>
<organism evidence="1 2">
    <name type="scientific">Seiridium cardinale</name>
    <dbReference type="NCBI Taxonomy" id="138064"/>
    <lineage>
        <taxon>Eukaryota</taxon>
        <taxon>Fungi</taxon>
        <taxon>Dikarya</taxon>
        <taxon>Ascomycota</taxon>
        <taxon>Pezizomycotina</taxon>
        <taxon>Sordariomycetes</taxon>
        <taxon>Xylariomycetidae</taxon>
        <taxon>Amphisphaeriales</taxon>
        <taxon>Sporocadaceae</taxon>
        <taxon>Seiridium</taxon>
    </lineage>
</organism>